<name>A0A1D6N1Q6_MAIZE</name>
<keyword evidence="4" id="KW-0719">Serine esterase</keyword>
<evidence type="ECO:0000313" key="6">
    <source>
        <dbReference type="EMBL" id="ONM34651.1"/>
    </source>
</evidence>
<dbReference type="AlphaFoldDB" id="A0A1D6N1Q6"/>
<dbReference type="InterPro" id="IPR014186">
    <property type="entry name" value="S-formylglutathione_hydrol"/>
</dbReference>
<gene>
    <name evidence="6" type="ORF">ZEAMMB73_Zm00001d042150</name>
</gene>
<dbReference type="InterPro" id="IPR000801">
    <property type="entry name" value="Esterase-like"/>
</dbReference>
<dbReference type="GO" id="GO:0052689">
    <property type="term" value="F:carboxylic ester hydrolase activity"/>
    <property type="evidence" value="ECO:0007669"/>
    <property type="project" value="UniProtKB-KW"/>
</dbReference>
<evidence type="ECO:0000256" key="4">
    <source>
        <dbReference type="ARBA" id="ARBA00022487"/>
    </source>
</evidence>
<evidence type="ECO:0000256" key="5">
    <source>
        <dbReference type="ARBA" id="ARBA00022801"/>
    </source>
</evidence>
<dbReference type="GO" id="GO:0018738">
    <property type="term" value="F:S-formylglutathione hydrolase activity"/>
    <property type="evidence" value="ECO:0007669"/>
    <property type="project" value="UniProtKB-EC"/>
</dbReference>
<reference evidence="6" key="1">
    <citation type="submission" date="2015-12" db="EMBL/GenBank/DDBJ databases">
        <title>Update maize B73 reference genome by single molecule sequencing technologies.</title>
        <authorList>
            <consortium name="Maize Genome Sequencing Project"/>
            <person name="Ware D."/>
        </authorList>
    </citation>
    <scope>NUCLEOTIDE SEQUENCE [LARGE SCALE GENOMIC DNA]</scope>
    <source>
        <tissue evidence="6">Seedling</tissue>
    </source>
</reference>
<protein>
    <recommendedName>
        <fullName evidence="3">S-formylglutathione hydrolase</fullName>
        <ecNumber evidence="2">3.1.2.12</ecNumber>
    </recommendedName>
</protein>
<dbReference type="PANTHER" id="PTHR10061">
    <property type="entry name" value="S-FORMYLGLUTATHIONE HYDROLASE"/>
    <property type="match status" value="1"/>
</dbReference>
<evidence type="ECO:0000256" key="2">
    <source>
        <dbReference type="ARBA" id="ARBA00012479"/>
    </source>
</evidence>
<evidence type="ECO:0000256" key="3">
    <source>
        <dbReference type="ARBA" id="ARBA00016774"/>
    </source>
</evidence>
<proteinExistence type="inferred from homology"/>
<dbReference type="SMR" id="A0A1D6N1Q6"/>
<dbReference type="EMBL" id="CM007649">
    <property type="protein sequence ID" value="ONM34651.1"/>
    <property type="molecule type" value="Genomic_DNA"/>
</dbReference>
<dbReference type="PANTHER" id="PTHR10061:SF0">
    <property type="entry name" value="S-FORMYLGLUTATHIONE HYDROLASE"/>
    <property type="match status" value="1"/>
</dbReference>
<dbReference type="Gene3D" id="3.40.50.1820">
    <property type="entry name" value="alpha/beta hydrolase"/>
    <property type="match status" value="1"/>
</dbReference>
<dbReference type="GO" id="GO:0046294">
    <property type="term" value="P:formaldehyde catabolic process"/>
    <property type="evidence" value="ECO:0007669"/>
    <property type="project" value="InterPro"/>
</dbReference>
<dbReference type="Pfam" id="PF00756">
    <property type="entry name" value="Esterase"/>
    <property type="match status" value="1"/>
</dbReference>
<dbReference type="EC" id="3.1.2.12" evidence="2"/>
<evidence type="ECO:0000256" key="1">
    <source>
        <dbReference type="ARBA" id="ARBA00005622"/>
    </source>
</evidence>
<sequence length="185" mass="21140">MTASAGFYLNATNEKWKNWRMYDYIVKELPKVLSDNFEQLNTSQASIFGHSMGGHGALTIYLKNTDKYKFWNMTATCLIKKNSKVSTPILIDQGQSDKFLAEQQLLPRNFEEACKSVGATLTLRMQPGYDRSHCAPLSVSQEPLTAELSFCEMCRVRKTRRGRAPWFRRRLFAQPIPTVFSCLPA</sequence>
<comment type="similarity">
    <text evidence="1">Belongs to the esterase D family.</text>
</comment>
<organism evidence="6">
    <name type="scientific">Zea mays</name>
    <name type="common">Maize</name>
    <dbReference type="NCBI Taxonomy" id="4577"/>
    <lineage>
        <taxon>Eukaryota</taxon>
        <taxon>Viridiplantae</taxon>
        <taxon>Streptophyta</taxon>
        <taxon>Embryophyta</taxon>
        <taxon>Tracheophyta</taxon>
        <taxon>Spermatophyta</taxon>
        <taxon>Magnoliopsida</taxon>
        <taxon>Liliopsida</taxon>
        <taxon>Poales</taxon>
        <taxon>Poaceae</taxon>
        <taxon>PACMAD clade</taxon>
        <taxon>Panicoideae</taxon>
        <taxon>Andropogonodae</taxon>
        <taxon>Andropogoneae</taxon>
        <taxon>Tripsacinae</taxon>
        <taxon>Zea</taxon>
    </lineage>
</organism>
<dbReference type="STRING" id="4577.A0A1D6N1Q6"/>
<dbReference type="ExpressionAtlas" id="A0A1D6N1Q6">
    <property type="expression patterns" value="baseline and differential"/>
</dbReference>
<keyword evidence="5 6" id="KW-0378">Hydrolase</keyword>
<dbReference type="InterPro" id="IPR029058">
    <property type="entry name" value="AB_hydrolase_fold"/>
</dbReference>
<dbReference type="SUPFAM" id="SSF53474">
    <property type="entry name" value="alpha/beta-Hydrolases"/>
    <property type="match status" value="1"/>
</dbReference>
<accession>A0A1D6N1Q6</accession>
<dbReference type="InParanoid" id="A0A1D6N1Q6"/>